<evidence type="ECO:0000259" key="4">
    <source>
        <dbReference type="PROSITE" id="PS51329"/>
    </source>
</evidence>
<dbReference type="Pfam" id="PF08603">
    <property type="entry name" value="CAP_C"/>
    <property type="match status" value="1"/>
</dbReference>
<dbReference type="GO" id="GO:0008179">
    <property type="term" value="F:adenylate cyclase binding"/>
    <property type="evidence" value="ECO:0007669"/>
    <property type="project" value="TreeGrafter"/>
</dbReference>
<dbReference type="PANTHER" id="PTHR10652:SF0">
    <property type="entry name" value="ADENYLYL CYCLASE-ASSOCIATED PROTEIN"/>
    <property type="match status" value="1"/>
</dbReference>
<dbReference type="Proteomes" id="UP000623129">
    <property type="component" value="Unassembled WGS sequence"/>
</dbReference>
<dbReference type="EMBL" id="SWLB01000024">
    <property type="protein sequence ID" value="KAF3322977.1"/>
    <property type="molecule type" value="Genomic_DNA"/>
</dbReference>
<dbReference type="PANTHER" id="PTHR10652">
    <property type="entry name" value="ADENYLYL CYCLASE-ASSOCIATED PROTEIN"/>
    <property type="match status" value="1"/>
</dbReference>
<dbReference type="SUPFAM" id="SSF69340">
    <property type="entry name" value="C-terminal domain of adenylylcyclase associated protein"/>
    <property type="match status" value="1"/>
</dbReference>
<keyword evidence="3" id="KW-0472">Membrane</keyword>
<dbReference type="InterPro" id="IPR006599">
    <property type="entry name" value="CARP_motif"/>
</dbReference>
<accession>A0A833V423</accession>
<keyword evidence="6" id="KW-1185">Reference proteome</keyword>
<evidence type="ECO:0000256" key="3">
    <source>
        <dbReference type="SAM" id="Phobius"/>
    </source>
</evidence>
<evidence type="ECO:0000313" key="6">
    <source>
        <dbReference type="Proteomes" id="UP000623129"/>
    </source>
</evidence>
<dbReference type="InterPro" id="IPR036223">
    <property type="entry name" value="CAP_C_sf"/>
</dbReference>
<dbReference type="InterPro" id="IPR016098">
    <property type="entry name" value="CAP/MinC_C"/>
</dbReference>
<evidence type="ECO:0000313" key="5">
    <source>
        <dbReference type="EMBL" id="KAF3322977.1"/>
    </source>
</evidence>
<dbReference type="OrthoDB" id="1601at2759"/>
<gene>
    <name evidence="5" type="ORF">FCM35_KLT12966</name>
</gene>
<dbReference type="Gene3D" id="2.160.20.70">
    <property type="match status" value="1"/>
</dbReference>
<reference evidence="5" key="1">
    <citation type="submission" date="2020-01" db="EMBL/GenBank/DDBJ databases">
        <title>Genome sequence of Kobresia littledalei, the first chromosome-level genome in the family Cyperaceae.</title>
        <authorList>
            <person name="Qu G."/>
        </authorList>
    </citation>
    <scope>NUCLEOTIDE SEQUENCE</scope>
    <source>
        <strain evidence="5">C.B.Clarke</strain>
        <tissue evidence="5">Leaf</tissue>
    </source>
</reference>
<dbReference type="PROSITE" id="PS51329">
    <property type="entry name" value="C_CAP_COFACTOR_C"/>
    <property type="match status" value="1"/>
</dbReference>
<organism evidence="5 6">
    <name type="scientific">Carex littledalei</name>
    <dbReference type="NCBI Taxonomy" id="544730"/>
    <lineage>
        <taxon>Eukaryota</taxon>
        <taxon>Viridiplantae</taxon>
        <taxon>Streptophyta</taxon>
        <taxon>Embryophyta</taxon>
        <taxon>Tracheophyta</taxon>
        <taxon>Spermatophyta</taxon>
        <taxon>Magnoliopsida</taxon>
        <taxon>Liliopsida</taxon>
        <taxon>Poales</taxon>
        <taxon>Cyperaceae</taxon>
        <taxon>Cyperoideae</taxon>
        <taxon>Cariceae</taxon>
        <taxon>Carex</taxon>
        <taxon>Carex subgen. Euthyceras</taxon>
    </lineage>
</organism>
<dbReference type="GO" id="GO:0007015">
    <property type="term" value="P:actin filament organization"/>
    <property type="evidence" value="ECO:0007669"/>
    <property type="project" value="TreeGrafter"/>
</dbReference>
<dbReference type="GO" id="GO:0005737">
    <property type="term" value="C:cytoplasm"/>
    <property type="evidence" value="ECO:0007669"/>
    <property type="project" value="TreeGrafter"/>
</dbReference>
<proteinExistence type="inferred from homology"/>
<dbReference type="InterPro" id="IPR017901">
    <property type="entry name" value="C-CAP_CF_C-like"/>
</dbReference>
<feature type="compositionally biased region" description="Polar residues" evidence="2">
    <location>
        <begin position="55"/>
        <end position="64"/>
    </location>
</feature>
<evidence type="ECO:0000256" key="1">
    <source>
        <dbReference type="ARBA" id="ARBA00007659"/>
    </source>
</evidence>
<dbReference type="AlphaFoldDB" id="A0A833V423"/>
<comment type="similarity">
    <text evidence="1">Belongs to the CAP family.</text>
</comment>
<sequence>MSAVFQEINSGKPVTTGLKKVTGDMKTKNRTDRMVGTALEMPAPRAGSFSFKTGPPQNGSSNGPQVSLSLPPICPCIWVVENQVGKKNLVIDDCDSKQSVYVFGCKDSVLQVKGKVNNITLDKCTKTGILFTDVVAAFEVVNCNGVEVQCQIHFVEVVRMSCDDVGDGSSCSGHGRWAAACTVLLRAHWYERALVDSFSASLIAGRVMLYQQMSLIVVFVTHWISLYALQVYSF</sequence>
<keyword evidence="3" id="KW-0812">Transmembrane</keyword>
<feature type="domain" description="C-CAP/cofactor C-like" evidence="4">
    <location>
        <begin position="64"/>
        <end position="222"/>
    </location>
</feature>
<dbReference type="GO" id="GO:0003779">
    <property type="term" value="F:actin binding"/>
    <property type="evidence" value="ECO:0007669"/>
    <property type="project" value="InterPro"/>
</dbReference>
<feature type="transmembrane region" description="Helical" evidence="3">
    <location>
        <begin position="213"/>
        <end position="232"/>
    </location>
</feature>
<comment type="caution">
    <text evidence="5">The sequence shown here is derived from an EMBL/GenBank/DDBJ whole genome shotgun (WGS) entry which is preliminary data.</text>
</comment>
<protein>
    <submittedName>
        <fullName evidence="5">Cyclase-associated protein 1-like protein</fullName>
    </submittedName>
</protein>
<evidence type="ECO:0000256" key="2">
    <source>
        <dbReference type="SAM" id="MobiDB-lite"/>
    </source>
</evidence>
<dbReference type="InterPro" id="IPR013912">
    <property type="entry name" value="Adenylate_cyclase-assoc_CAP_C"/>
</dbReference>
<name>A0A833V423_9POAL</name>
<dbReference type="InterPro" id="IPR001837">
    <property type="entry name" value="Adenylate_cyclase-assoc_CAP"/>
</dbReference>
<feature type="region of interest" description="Disordered" evidence="2">
    <location>
        <begin position="44"/>
        <end position="64"/>
    </location>
</feature>
<dbReference type="SMART" id="SM00673">
    <property type="entry name" value="CARP"/>
    <property type="match status" value="1"/>
</dbReference>
<keyword evidence="3" id="KW-1133">Transmembrane helix</keyword>
<dbReference type="GO" id="GO:0019933">
    <property type="term" value="P:cAMP-mediated signaling"/>
    <property type="evidence" value="ECO:0007669"/>
    <property type="project" value="TreeGrafter"/>
</dbReference>